<feature type="transmembrane region" description="Helical" evidence="8">
    <location>
        <begin position="62"/>
        <end position="83"/>
    </location>
</feature>
<dbReference type="EMBL" id="LR790673">
    <property type="protein sequence ID" value="CAB3266535.1"/>
    <property type="molecule type" value="mRNA"/>
</dbReference>
<dbReference type="GO" id="GO:0022857">
    <property type="term" value="F:transmembrane transporter activity"/>
    <property type="evidence" value="ECO:0007669"/>
    <property type="project" value="InterPro"/>
</dbReference>
<comment type="similarity">
    <text evidence="6">Belongs to the major facilitator superfamily. Spinster (TC 2.A.1.49) family.</text>
</comment>
<evidence type="ECO:0000256" key="4">
    <source>
        <dbReference type="ARBA" id="ARBA00022989"/>
    </source>
</evidence>
<dbReference type="InterPro" id="IPR044770">
    <property type="entry name" value="MFS_spinster-like"/>
</dbReference>
<keyword evidence="3 8" id="KW-0812">Transmembrane</keyword>
<evidence type="ECO:0000256" key="3">
    <source>
        <dbReference type="ARBA" id="ARBA00022692"/>
    </source>
</evidence>
<evidence type="ECO:0000259" key="9">
    <source>
        <dbReference type="PROSITE" id="PS50850"/>
    </source>
</evidence>
<feature type="domain" description="Major facilitator superfamily (MFS) profile" evidence="9">
    <location>
        <begin position="25"/>
        <end position="458"/>
    </location>
</feature>
<feature type="transmembrane region" description="Helical" evidence="8">
    <location>
        <begin position="286"/>
        <end position="306"/>
    </location>
</feature>
<dbReference type="SUPFAM" id="SSF103473">
    <property type="entry name" value="MFS general substrate transporter"/>
    <property type="match status" value="1"/>
</dbReference>
<feature type="transmembrane region" description="Helical" evidence="8">
    <location>
        <begin position="152"/>
        <end position="171"/>
    </location>
</feature>
<organism evidence="10">
    <name type="scientific">Phallusia mammillata</name>
    <dbReference type="NCBI Taxonomy" id="59560"/>
    <lineage>
        <taxon>Eukaryota</taxon>
        <taxon>Metazoa</taxon>
        <taxon>Chordata</taxon>
        <taxon>Tunicata</taxon>
        <taxon>Ascidiacea</taxon>
        <taxon>Phlebobranchia</taxon>
        <taxon>Ascidiidae</taxon>
        <taxon>Phallusia</taxon>
    </lineage>
</organism>
<keyword evidence="4 8" id="KW-1133">Transmembrane helix</keyword>
<evidence type="ECO:0000256" key="8">
    <source>
        <dbReference type="SAM" id="Phobius"/>
    </source>
</evidence>
<proteinExistence type="evidence at transcript level"/>
<feature type="transmembrane region" description="Helical" evidence="8">
    <location>
        <begin position="431"/>
        <end position="455"/>
    </location>
</feature>
<evidence type="ECO:0000256" key="7">
    <source>
        <dbReference type="SAM" id="MobiDB-lite"/>
    </source>
</evidence>
<dbReference type="InterPro" id="IPR036259">
    <property type="entry name" value="MFS_trans_sf"/>
</dbReference>
<evidence type="ECO:0000256" key="1">
    <source>
        <dbReference type="ARBA" id="ARBA00004141"/>
    </source>
</evidence>
<comment type="subcellular location">
    <subcellularLocation>
        <location evidence="1">Membrane</location>
        <topology evidence="1">Multi-pass membrane protein</topology>
    </subcellularLocation>
</comment>
<keyword evidence="2" id="KW-0813">Transport</keyword>
<accession>A0A6F9DUI3</accession>
<dbReference type="PROSITE" id="PS50850">
    <property type="entry name" value="MFS"/>
    <property type="match status" value="1"/>
</dbReference>
<dbReference type="Gene3D" id="1.20.1250.20">
    <property type="entry name" value="MFS general substrate transporter like domains"/>
    <property type="match status" value="1"/>
</dbReference>
<feature type="transmembrane region" description="Helical" evidence="8">
    <location>
        <begin position="241"/>
        <end position="266"/>
    </location>
</feature>
<evidence type="ECO:0000256" key="2">
    <source>
        <dbReference type="ARBA" id="ARBA00022448"/>
    </source>
</evidence>
<dbReference type="AlphaFoldDB" id="A0A6F9DUI3"/>
<feature type="transmembrane region" description="Helical" evidence="8">
    <location>
        <begin position="183"/>
        <end position="203"/>
    </location>
</feature>
<feature type="compositionally biased region" description="Polar residues" evidence="7">
    <location>
        <begin position="469"/>
        <end position="478"/>
    </location>
</feature>
<protein>
    <submittedName>
        <fullName evidence="10">Protein spinster homolog 1</fullName>
    </submittedName>
</protein>
<evidence type="ECO:0000313" key="10">
    <source>
        <dbReference type="EMBL" id="CAB3266535.1"/>
    </source>
</evidence>
<dbReference type="Pfam" id="PF07690">
    <property type="entry name" value="MFS_1"/>
    <property type="match status" value="1"/>
</dbReference>
<feature type="transmembrane region" description="Helical" evidence="8">
    <location>
        <begin position="352"/>
        <end position="371"/>
    </location>
</feature>
<keyword evidence="5 8" id="KW-0472">Membrane</keyword>
<evidence type="ECO:0000256" key="6">
    <source>
        <dbReference type="ARBA" id="ARBA00024338"/>
    </source>
</evidence>
<dbReference type="InterPro" id="IPR020846">
    <property type="entry name" value="MFS_dom"/>
</dbReference>
<evidence type="ECO:0000256" key="5">
    <source>
        <dbReference type="ARBA" id="ARBA00023136"/>
    </source>
</evidence>
<feature type="transmembrane region" description="Helical" evidence="8">
    <location>
        <begin position="90"/>
        <end position="109"/>
    </location>
</feature>
<dbReference type="CDD" id="cd17328">
    <property type="entry name" value="MFS_spinster_like"/>
    <property type="match status" value="1"/>
</dbReference>
<dbReference type="PANTHER" id="PTHR23505:SF79">
    <property type="entry name" value="PROTEIN SPINSTER"/>
    <property type="match status" value="1"/>
</dbReference>
<name>A0A6F9DUI3_9ASCI</name>
<dbReference type="InterPro" id="IPR011701">
    <property type="entry name" value="MFS"/>
</dbReference>
<feature type="region of interest" description="Disordered" evidence="7">
    <location>
        <begin position="466"/>
        <end position="497"/>
    </location>
</feature>
<reference evidence="10" key="1">
    <citation type="submission" date="2020-04" db="EMBL/GenBank/DDBJ databases">
        <authorList>
            <person name="Neveu A P."/>
        </authorList>
    </citation>
    <scope>NUCLEOTIDE SEQUENCE</scope>
    <source>
        <tissue evidence="10">Whole embryo</tissue>
    </source>
</reference>
<dbReference type="GO" id="GO:0016020">
    <property type="term" value="C:membrane"/>
    <property type="evidence" value="ECO:0007669"/>
    <property type="project" value="UniProtKB-SubCell"/>
</dbReference>
<dbReference type="PANTHER" id="PTHR23505">
    <property type="entry name" value="SPINSTER"/>
    <property type="match status" value="1"/>
</dbReference>
<feature type="transmembrane region" description="Helical" evidence="8">
    <location>
        <begin position="23"/>
        <end position="50"/>
    </location>
</feature>
<gene>
    <name evidence="10" type="primary">Spns1</name>
</gene>
<feature type="transmembrane region" description="Helical" evidence="8">
    <location>
        <begin position="326"/>
        <end position="346"/>
    </location>
</feature>
<sequence length="581" mass="63220">MNKLGEIVKDGEVLDGISMTRKYLTVAVLFFINLINYMDRFTVAGVLLQIQTFFGIDNASAGFIQTVFIISYMVVAPLFGYLGDRFNRKLVILVGMLIWSGCTLLASFINDPNHFWMFLCLRGLVGIGEASYSTVAPTIIADLFVKTQRTRMLSVFFFAIPVGSGLGYIVGSGAAQGFGSWHWALRVTPALGVLTMILMMVIIPNPKRGAMETKTETLPSCEEESSSYLDDLKYIFKNKSFMLVTVAFTFMAFVVGSLTIWGPVYIAYGQIVTGVLAPCTEDVCEYGDVSFIFGLVTCVAGFLGVVIGAESAKFWKDKGKKNADPLVCAIGLLIAGPFLLVGFQMTTINLPVAWSCIFLADLGMCLTWTLVGDMTMYVTMPSRRSTANAVQILTMHLFGDAGSPSLLGVLSDSLISTMPDTYYSKYIALQRAMYVTLFSAAVSGAGFLVTALFIVQDKKKVDDCLAGKTSPTNSTVSDELTPLPTEPESGTNTPVNFPINANFDDATQLQRDSQAEFEPYDNYFSILPENESRPATNRISTDITVEVKQPCDSVKFGDDKTPANVDSGSDVSLLGGKESHV</sequence>
<feature type="region of interest" description="Disordered" evidence="7">
    <location>
        <begin position="554"/>
        <end position="581"/>
    </location>
</feature>